<dbReference type="AlphaFoldDB" id="A0AAE7BC54"/>
<evidence type="ECO:0000259" key="1">
    <source>
        <dbReference type="Pfam" id="PF02464"/>
    </source>
</evidence>
<protein>
    <submittedName>
        <fullName evidence="2">NMN amidohydrolase</fullName>
        <ecNumber evidence="2">3.5.1.42</ecNumber>
    </submittedName>
</protein>
<keyword evidence="2" id="KW-0378">Hydrolase</keyword>
<dbReference type="EC" id="3.5.1.42" evidence="2"/>
<dbReference type="SUPFAM" id="SSF142433">
    <property type="entry name" value="CinA-like"/>
    <property type="match status" value="1"/>
</dbReference>
<dbReference type="GO" id="GO:0019159">
    <property type="term" value="F:nicotinamide-nucleotide amidase activity"/>
    <property type="evidence" value="ECO:0007669"/>
    <property type="project" value="UniProtKB-EC"/>
</dbReference>
<evidence type="ECO:0000313" key="3">
    <source>
        <dbReference type="Proteomes" id="UP000503313"/>
    </source>
</evidence>
<dbReference type="RefSeq" id="WP_129010485.1">
    <property type="nucleotide sequence ID" value="NZ_CP053835.1"/>
</dbReference>
<dbReference type="Gene3D" id="3.90.950.20">
    <property type="entry name" value="CinA-like"/>
    <property type="match status" value="1"/>
</dbReference>
<dbReference type="KEGG" id="adz:ADFLV_0661"/>
<evidence type="ECO:0000313" key="2">
    <source>
        <dbReference type="EMBL" id="QKF76710.1"/>
    </source>
</evidence>
<sequence>MYENIFNENDMIKLQELLRTHNKTITAAESCTGGLVASLITRISGSSDIFNGSIVSYSNKIKNQELNVKYKTLEEFGAVSHQVVNEMLDGVIKKFDADFAIAISGIAGPTGGNESKPTGTVVIGFCDTKSHKMVHTHHFTGSREEVQFQAAKTSLKEISKFIKKSLDK</sequence>
<feature type="domain" description="CinA C-terminal" evidence="1">
    <location>
        <begin position="13"/>
        <end position="161"/>
    </location>
</feature>
<keyword evidence="3" id="KW-1185">Reference proteome</keyword>
<dbReference type="Pfam" id="PF02464">
    <property type="entry name" value="CinA"/>
    <property type="match status" value="1"/>
</dbReference>
<gene>
    <name evidence="2" type="primary">pncC</name>
    <name evidence="2" type="ORF">ADFLV_0661</name>
</gene>
<dbReference type="EMBL" id="CP053835">
    <property type="protein sequence ID" value="QKF76710.1"/>
    <property type="molecule type" value="Genomic_DNA"/>
</dbReference>
<proteinExistence type="predicted"/>
<dbReference type="NCBIfam" id="TIGR00199">
    <property type="entry name" value="PncC_domain"/>
    <property type="match status" value="1"/>
</dbReference>
<dbReference type="InterPro" id="IPR036653">
    <property type="entry name" value="CinA-like_C"/>
</dbReference>
<dbReference type="Proteomes" id="UP000503313">
    <property type="component" value="Chromosome"/>
</dbReference>
<name>A0AAE7BC54_9BACT</name>
<dbReference type="InterPro" id="IPR008136">
    <property type="entry name" value="CinA_C"/>
</dbReference>
<organism evidence="2 3">
    <name type="scientific">Arcobacter defluvii</name>
    <dbReference type="NCBI Taxonomy" id="873191"/>
    <lineage>
        <taxon>Bacteria</taxon>
        <taxon>Pseudomonadati</taxon>
        <taxon>Campylobacterota</taxon>
        <taxon>Epsilonproteobacteria</taxon>
        <taxon>Campylobacterales</taxon>
        <taxon>Arcobacteraceae</taxon>
        <taxon>Arcobacter</taxon>
    </lineage>
</organism>
<reference evidence="2 3" key="1">
    <citation type="submission" date="2020-05" db="EMBL/GenBank/DDBJ databases">
        <title>Complete genome sequencing of Campylobacter and Arcobacter type strains.</title>
        <authorList>
            <person name="Miller W.G."/>
            <person name="Yee E."/>
        </authorList>
    </citation>
    <scope>NUCLEOTIDE SEQUENCE [LARGE SCALE GENOMIC DNA]</scope>
    <source>
        <strain evidence="2 3">LMG 25694</strain>
    </source>
</reference>
<accession>A0AAE7BC54</accession>